<dbReference type="OrthoDB" id="2374547at2"/>
<proteinExistence type="predicted"/>
<dbReference type="AlphaFoldDB" id="A0A1M7HYC3"/>
<protein>
    <submittedName>
        <fullName evidence="1">YwhD family protein</fullName>
    </submittedName>
</protein>
<organism evidence="1 2">
    <name type="scientific">Lacicoccus alkaliphilus DSM 16010</name>
    <dbReference type="NCBI Taxonomy" id="1123231"/>
    <lineage>
        <taxon>Bacteria</taxon>
        <taxon>Bacillati</taxon>
        <taxon>Bacillota</taxon>
        <taxon>Bacilli</taxon>
        <taxon>Bacillales</taxon>
        <taxon>Salinicoccaceae</taxon>
        <taxon>Lacicoccus</taxon>
    </lineage>
</organism>
<gene>
    <name evidence="1" type="ORF">SAMN02745189_01970</name>
</gene>
<dbReference type="Proteomes" id="UP000184206">
    <property type="component" value="Unassembled WGS sequence"/>
</dbReference>
<dbReference type="EMBL" id="FRCF01000009">
    <property type="protein sequence ID" value="SHM33516.1"/>
    <property type="molecule type" value="Genomic_DNA"/>
</dbReference>
<dbReference type="RefSeq" id="WP_072710402.1">
    <property type="nucleotide sequence ID" value="NZ_FRCF01000009.1"/>
</dbReference>
<keyword evidence="2" id="KW-1185">Reference proteome</keyword>
<evidence type="ECO:0000313" key="1">
    <source>
        <dbReference type="EMBL" id="SHM33516.1"/>
    </source>
</evidence>
<sequence>MSNDSNGKKPGFQFNIIKDDPLTGHKGQNFGMISVENVAPVYIDIDTQEVFIDVGGLHGRAEVERRVKWVADPEVPKGEGERRFWLVWVTVERTKDGPLYHGVTACYEAVNKTKKRGYKLMHEHVNQMDRSMKGKIIIDDMDQESRRSLKTFLQNHNEEMWDNSSELQDVMKDD</sequence>
<dbReference type="InterPro" id="IPR014852">
    <property type="entry name" value="YwhD"/>
</dbReference>
<accession>A0A1M7HYC3</accession>
<name>A0A1M7HYC3_9BACL</name>
<dbReference type="STRING" id="1123231.SAMN02745189_01970"/>
<reference evidence="1 2" key="1">
    <citation type="submission" date="2016-11" db="EMBL/GenBank/DDBJ databases">
        <authorList>
            <person name="Jaros S."/>
            <person name="Januszkiewicz K."/>
            <person name="Wedrychowicz H."/>
        </authorList>
    </citation>
    <scope>NUCLEOTIDE SEQUENCE [LARGE SCALE GENOMIC DNA]</scope>
    <source>
        <strain evidence="1 2">DSM 16010</strain>
    </source>
</reference>
<evidence type="ECO:0000313" key="2">
    <source>
        <dbReference type="Proteomes" id="UP000184206"/>
    </source>
</evidence>
<dbReference type="Pfam" id="PF08741">
    <property type="entry name" value="YwhD"/>
    <property type="match status" value="1"/>
</dbReference>